<gene>
    <name evidence="6" type="ORF">FIL88_08950</name>
</gene>
<organism evidence="6 7">
    <name type="scientific">Aliiroseovarius halocynthiae</name>
    <dbReference type="NCBI Taxonomy" id="985055"/>
    <lineage>
        <taxon>Bacteria</taxon>
        <taxon>Pseudomonadati</taxon>
        <taxon>Pseudomonadota</taxon>
        <taxon>Alphaproteobacteria</taxon>
        <taxon>Rhodobacterales</taxon>
        <taxon>Paracoccaceae</taxon>
        <taxon>Aliiroseovarius</taxon>
    </lineage>
</organism>
<dbReference type="Proteomes" id="UP000315816">
    <property type="component" value="Unassembled WGS sequence"/>
</dbReference>
<dbReference type="EMBL" id="VICH01000005">
    <property type="protein sequence ID" value="TQV67956.1"/>
    <property type="molecule type" value="Genomic_DNA"/>
</dbReference>
<dbReference type="PANTHER" id="PTHR42913">
    <property type="entry name" value="APOPTOSIS-INDUCING FACTOR 1"/>
    <property type="match status" value="1"/>
</dbReference>
<protein>
    <recommendedName>
        <fullName evidence="5">FAD/NAD(P)-binding domain-containing protein</fullName>
    </recommendedName>
</protein>
<dbReference type="PANTHER" id="PTHR42913:SF9">
    <property type="entry name" value="SLR1591 PROTEIN"/>
    <property type="match status" value="1"/>
</dbReference>
<proteinExistence type="predicted"/>
<dbReference type="SUPFAM" id="SSF51905">
    <property type="entry name" value="FAD/NAD(P)-binding domain"/>
    <property type="match status" value="2"/>
</dbReference>
<dbReference type="InterPro" id="IPR017584">
    <property type="entry name" value="Pyridine_nucleo_diS_OxRdtase_N"/>
</dbReference>
<accession>A0A545SSP2</accession>
<dbReference type="OrthoDB" id="9767928at2"/>
<evidence type="ECO:0000256" key="4">
    <source>
        <dbReference type="ARBA" id="ARBA00023002"/>
    </source>
</evidence>
<keyword evidence="3" id="KW-0274">FAD</keyword>
<dbReference type="AlphaFoldDB" id="A0A545SSP2"/>
<feature type="domain" description="FAD/NAD(P)-binding" evidence="5">
    <location>
        <begin position="10"/>
        <end position="298"/>
    </location>
</feature>
<dbReference type="NCBIfam" id="TIGR03169">
    <property type="entry name" value="Nterm_to_SelD"/>
    <property type="match status" value="1"/>
</dbReference>
<dbReference type="PRINTS" id="PR00368">
    <property type="entry name" value="FADPNR"/>
</dbReference>
<dbReference type="RefSeq" id="WP_142853389.1">
    <property type="nucleotide sequence ID" value="NZ_FXWW01000001.1"/>
</dbReference>
<evidence type="ECO:0000256" key="2">
    <source>
        <dbReference type="ARBA" id="ARBA00022630"/>
    </source>
</evidence>
<sequence length="387" mass="41026">MQAQPELKKDLVLIGGGHAHALVLREWGLRSLAGARLTLINPAPAAPYSGMLPGHVAGHYTREELDIDLVKLARFAGARLIIGHATAIDPKAQVISVDGGRRIGYDVASVDIGIHAQMPDISGFVEHASGVKPLDVYAARWQAFLAGVAAGETLAHVAVIGAGVAGVELALAMAYALQSNVDKQVHLIEAGGDITARARSARGPLRAAMRDLGVQLHANATAVRITAGDVELADGTRLNSRFTVGSAGAFAHGWLQQTALPLTPSGFILVDPALQVEGCPGLFAVGDCAEMVHNPRPKAGVFAVRAAPVLAHNLHASLTGGALRPFKPQQDYLKLISMGGKRALAEKWGLAMTLPGLWRWKDYIDRAFMKKFQNLPSKEPERSPKAR</sequence>
<evidence type="ECO:0000313" key="6">
    <source>
        <dbReference type="EMBL" id="TQV67956.1"/>
    </source>
</evidence>
<keyword evidence="7" id="KW-1185">Reference proteome</keyword>
<dbReference type="GO" id="GO:0019646">
    <property type="term" value="P:aerobic electron transport chain"/>
    <property type="evidence" value="ECO:0007669"/>
    <property type="project" value="TreeGrafter"/>
</dbReference>
<evidence type="ECO:0000313" key="7">
    <source>
        <dbReference type="Proteomes" id="UP000315816"/>
    </source>
</evidence>
<comment type="caution">
    <text evidence="6">The sequence shown here is derived from an EMBL/GenBank/DDBJ whole genome shotgun (WGS) entry which is preliminary data.</text>
</comment>
<reference evidence="6 7" key="1">
    <citation type="submission" date="2019-06" db="EMBL/GenBank/DDBJ databases">
        <title>A novel species of marine bacteria.</title>
        <authorList>
            <person name="Wang Y."/>
        </authorList>
    </citation>
    <scope>NUCLEOTIDE SEQUENCE [LARGE SCALE GENOMIC DNA]</scope>
    <source>
        <strain evidence="6 7">MA1-10</strain>
    </source>
</reference>
<dbReference type="Gene3D" id="3.50.50.100">
    <property type="match status" value="1"/>
</dbReference>
<evidence type="ECO:0000259" key="5">
    <source>
        <dbReference type="Pfam" id="PF07992"/>
    </source>
</evidence>
<dbReference type="InterPro" id="IPR051169">
    <property type="entry name" value="NADH-Q_oxidoreductase"/>
</dbReference>
<name>A0A545SSP2_9RHOB</name>
<evidence type="ECO:0000256" key="1">
    <source>
        <dbReference type="ARBA" id="ARBA00001974"/>
    </source>
</evidence>
<comment type="cofactor">
    <cofactor evidence="1">
        <name>FAD</name>
        <dbReference type="ChEBI" id="CHEBI:57692"/>
    </cofactor>
</comment>
<dbReference type="Pfam" id="PF07992">
    <property type="entry name" value="Pyr_redox_2"/>
    <property type="match status" value="1"/>
</dbReference>
<dbReference type="InterPro" id="IPR023753">
    <property type="entry name" value="FAD/NAD-binding_dom"/>
</dbReference>
<keyword evidence="4" id="KW-0560">Oxidoreductase</keyword>
<evidence type="ECO:0000256" key="3">
    <source>
        <dbReference type="ARBA" id="ARBA00022827"/>
    </source>
</evidence>
<keyword evidence="2" id="KW-0285">Flavoprotein</keyword>
<dbReference type="InterPro" id="IPR036188">
    <property type="entry name" value="FAD/NAD-bd_sf"/>
</dbReference>
<dbReference type="GO" id="GO:0003955">
    <property type="term" value="F:NAD(P)H dehydrogenase (quinone) activity"/>
    <property type="evidence" value="ECO:0007669"/>
    <property type="project" value="TreeGrafter"/>
</dbReference>